<dbReference type="Pfam" id="PF00691">
    <property type="entry name" value="OmpA"/>
    <property type="match status" value="1"/>
</dbReference>
<dbReference type="InterPro" id="IPR006664">
    <property type="entry name" value="OMP_bac"/>
</dbReference>
<dbReference type="PROSITE" id="PS51123">
    <property type="entry name" value="OMPA_2"/>
    <property type="match status" value="1"/>
</dbReference>
<evidence type="ECO:0000256" key="4">
    <source>
        <dbReference type="SAM" id="MobiDB-lite"/>
    </source>
</evidence>
<dbReference type="RefSeq" id="WP_003613345.1">
    <property type="nucleotide sequence ID" value="NZ_ADVE02000001.1"/>
</dbReference>
<dbReference type="GO" id="GO:0016020">
    <property type="term" value="C:membrane"/>
    <property type="evidence" value="ECO:0007669"/>
    <property type="project" value="UniProtKB-SubCell"/>
</dbReference>
<feature type="transmembrane region" description="Helical" evidence="5">
    <location>
        <begin position="41"/>
        <end position="61"/>
    </location>
</feature>
<dbReference type="PRINTS" id="PR01021">
    <property type="entry name" value="OMPADOMAIN"/>
</dbReference>
<dbReference type="STRING" id="595536.GCA_000178815_01431"/>
<proteinExistence type="predicted"/>
<gene>
    <name evidence="7" type="ORF">CQW49_18785</name>
</gene>
<dbReference type="InterPro" id="IPR006665">
    <property type="entry name" value="OmpA-like"/>
</dbReference>
<dbReference type="Gene3D" id="3.30.1330.60">
    <property type="entry name" value="OmpA-like domain"/>
    <property type="match status" value="1"/>
</dbReference>
<comment type="subcellular location">
    <subcellularLocation>
        <location evidence="1">Membrane</location>
    </subcellularLocation>
</comment>
<dbReference type="InterPro" id="IPR036737">
    <property type="entry name" value="OmpA-like_sf"/>
</dbReference>
<evidence type="ECO:0000313" key="8">
    <source>
        <dbReference type="Proteomes" id="UP000230709"/>
    </source>
</evidence>
<keyword evidence="5" id="KW-0812">Transmembrane</keyword>
<keyword evidence="5" id="KW-1133">Transmembrane helix</keyword>
<keyword evidence="8" id="KW-1185">Reference proteome</keyword>
<evidence type="ECO:0000259" key="6">
    <source>
        <dbReference type="PROSITE" id="PS51123"/>
    </source>
</evidence>
<dbReference type="SUPFAM" id="SSF103088">
    <property type="entry name" value="OmpA-like"/>
    <property type="match status" value="1"/>
</dbReference>
<reference evidence="8" key="1">
    <citation type="submission" date="2017-10" db="EMBL/GenBank/DDBJ databases">
        <title>Completed PacBio SMRT sequence of Methylosinus trichosporium OB3b reveals presence of a third large plasmid.</title>
        <authorList>
            <person name="Charles T.C."/>
            <person name="Lynch M.D.J."/>
            <person name="Heil J.R."/>
            <person name="Cheng J."/>
        </authorList>
    </citation>
    <scope>NUCLEOTIDE SEQUENCE [LARGE SCALE GENOMIC DNA]</scope>
    <source>
        <strain evidence="8">OB3b</strain>
    </source>
</reference>
<evidence type="ECO:0000256" key="1">
    <source>
        <dbReference type="ARBA" id="ARBA00004370"/>
    </source>
</evidence>
<evidence type="ECO:0000313" key="7">
    <source>
        <dbReference type="EMBL" id="ATQ69700.1"/>
    </source>
</evidence>
<feature type="region of interest" description="Disordered" evidence="4">
    <location>
        <begin position="212"/>
        <end position="262"/>
    </location>
</feature>
<protein>
    <recommendedName>
        <fullName evidence="6">OmpA-like domain-containing protein</fullName>
    </recommendedName>
</protein>
<accession>A0A2D2D3W4</accession>
<dbReference type="KEGG" id="mtw:CQW49_18785"/>
<dbReference type="Proteomes" id="UP000230709">
    <property type="component" value="Chromosome"/>
</dbReference>
<feature type="transmembrane region" description="Helical" evidence="5">
    <location>
        <begin position="68"/>
        <end position="90"/>
    </location>
</feature>
<keyword evidence="2 3" id="KW-0472">Membrane</keyword>
<evidence type="ECO:0000256" key="3">
    <source>
        <dbReference type="PROSITE-ProRule" id="PRU00473"/>
    </source>
</evidence>
<dbReference type="EMBL" id="CP023737">
    <property type="protein sequence ID" value="ATQ69700.1"/>
    <property type="molecule type" value="Genomic_DNA"/>
</dbReference>
<feature type="domain" description="OmpA-like" evidence="6">
    <location>
        <begin position="267"/>
        <end position="370"/>
    </location>
</feature>
<name>A0A2D2D3W4_METT3</name>
<organism evidence="7 8">
    <name type="scientific">Methylosinus trichosporium (strain ATCC 35070 / NCIMB 11131 / UNIQEM 75 / OB3b)</name>
    <dbReference type="NCBI Taxonomy" id="595536"/>
    <lineage>
        <taxon>Bacteria</taxon>
        <taxon>Pseudomonadati</taxon>
        <taxon>Pseudomonadota</taxon>
        <taxon>Alphaproteobacteria</taxon>
        <taxon>Hyphomicrobiales</taxon>
        <taxon>Methylocystaceae</taxon>
        <taxon>Methylosinus</taxon>
    </lineage>
</organism>
<sequence>MIDLLTHYGLFAAIAFLLGALVAFASRGPAAAGGLLRRGDHTIAIWLCLALAVAQVTLGRISLYFDGALLLLAACLAGFGAVAAIFGPLARDRLTWRVGACGLAVTCALANLESARSLESDLRHRLGSLLARDGDDPLSFEVSGRDVLLPSETPGHATLAARLERAAGVRAVWTVDTLSPPAAALRERALAEAAARAAQDRAALAEWERRQAALPAPQERRSSSTGAPAARAPLVWAPPRDPTLPSTATLEPEPKASEPAEPPACMAALATLADGRAIRFARASAALDSESQQLLTRFAEQLKQCPQAALEIRGAADTLGKAAKNRRLSLRRSRAVADYLGRMGVGRDRLVNAEARSPARAENRIEFGVR</sequence>
<evidence type="ECO:0000256" key="2">
    <source>
        <dbReference type="ARBA" id="ARBA00023136"/>
    </source>
</evidence>
<dbReference type="AlphaFoldDB" id="A0A2D2D3W4"/>
<evidence type="ECO:0000256" key="5">
    <source>
        <dbReference type="SAM" id="Phobius"/>
    </source>
</evidence>